<evidence type="ECO:0000313" key="1">
    <source>
        <dbReference type="EMBL" id="RPF27671.1"/>
    </source>
</evidence>
<proteinExistence type="predicted"/>
<evidence type="ECO:0000313" key="2">
    <source>
        <dbReference type="Proteomes" id="UP000280726"/>
    </source>
</evidence>
<accession>A0A3N5A7J4</accession>
<dbReference type="OrthoDB" id="4793549at2"/>
<organism evidence="1 2">
    <name type="scientific">Georgenia muralis</name>
    <dbReference type="NCBI Taxonomy" id="154117"/>
    <lineage>
        <taxon>Bacteria</taxon>
        <taxon>Bacillati</taxon>
        <taxon>Actinomycetota</taxon>
        <taxon>Actinomycetes</taxon>
        <taxon>Micrococcales</taxon>
        <taxon>Bogoriellaceae</taxon>
        <taxon>Georgenia</taxon>
    </lineage>
</organism>
<reference evidence="1 2" key="1">
    <citation type="submission" date="2018-11" db="EMBL/GenBank/DDBJ databases">
        <title>Sequencing the genomes of 1000 actinobacteria strains.</title>
        <authorList>
            <person name="Klenk H.-P."/>
        </authorList>
    </citation>
    <scope>NUCLEOTIDE SEQUENCE [LARGE SCALE GENOMIC DNA]</scope>
    <source>
        <strain evidence="1 2">DSM 14418</strain>
    </source>
</reference>
<evidence type="ECO:0008006" key="3">
    <source>
        <dbReference type="Google" id="ProtNLM"/>
    </source>
</evidence>
<gene>
    <name evidence="1" type="ORF">EDD32_2160</name>
</gene>
<sequence length="147" mass="14731">MLLTLGFAVLLLALVLVVVSASAVHIERKRLLALADSVAADAADAVDLDAYYLAGAPAGKTHAGGPTTVPLSDATVRAAVDGYLASAPPAVVGEFSGLRVLAPTGSPDGVTAEVTLGAIVRPPLVPWVLAPWSEGIVLRATSTARAG</sequence>
<dbReference type="EMBL" id="RKRA01000001">
    <property type="protein sequence ID" value="RPF27671.1"/>
    <property type="molecule type" value="Genomic_DNA"/>
</dbReference>
<dbReference type="Proteomes" id="UP000280726">
    <property type="component" value="Unassembled WGS sequence"/>
</dbReference>
<keyword evidence="2" id="KW-1185">Reference proteome</keyword>
<dbReference type="AlphaFoldDB" id="A0A3N5A7J4"/>
<comment type="caution">
    <text evidence="1">The sequence shown here is derived from an EMBL/GenBank/DDBJ whole genome shotgun (WGS) entry which is preliminary data.</text>
</comment>
<dbReference type="RefSeq" id="WP_123917376.1">
    <property type="nucleotide sequence ID" value="NZ_RKRA01000001.1"/>
</dbReference>
<name>A0A3N5A7J4_9MICO</name>
<protein>
    <recommendedName>
        <fullName evidence="3">Flp pilus-assembly TadE/G-like protein</fullName>
    </recommendedName>
</protein>